<feature type="transmembrane region" description="Helical" evidence="5">
    <location>
        <begin position="65"/>
        <end position="89"/>
    </location>
</feature>
<proteinExistence type="predicted"/>
<evidence type="ECO:0000256" key="3">
    <source>
        <dbReference type="ARBA" id="ARBA00022989"/>
    </source>
</evidence>
<keyword evidence="4 5" id="KW-0472">Membrane</keyword>
<sequence>MDTNTEAEMEKDPNGFQRLLCVLDVCGLRCSLQTRNLKQHPKEMTQAPSMGCLKTPSLDGKKVKYGVVMFLNILGAVFGIAILISLGLMKFDQTPSRSHGCRYSAQVGNYYNRKCWYDLLDRSVFIHWTVADYLFLSCGILTLSVSVVGMIVVFFKKRDYATFIGLLVVCIVLNGAGLGMVQSRDIYDSDLITERESNRLINSLRYSVKVADTDGFASYSMRNAWEAVQLNCPCCGIFSYKDWKTIPESCSKYQQNTMCFGEDRYNHQEKYDNYGRRIVTQQYNMSDIISKRGCLPYFIQSVARNIVHSRRHYLPCFIVSIICIGVLIVLRTCLLMPCSCIKKKRSFDAEPLLSENSDDEILKP</sequence>
<dbReference type="EMBL" id="CAJFCJ010000005">
    <property type="protein sequence ID" value="CAD5114190.1"/>
    <property type="molecule type" value="Genomic_DNA"/>
</dbReference>
<dbReference type="GO" id="GO:0016020">
    <property type="term" value="C:membrane"/>
    <property type="evidence" value="ECO:0007669"/>
    <property type="project" value="UniProtKB-SubCell"/>
</dbReference>
<evidence type="ECO:0000313" key="6">
    <source>
        <dbReference type="EMBL" id="CAD5114190.1"/>
    </source>
</evidence>
<dbReference type="InterPro" id="IPR018499">
    <property type="entry name" value="Tetraspanin/Peripherin"/>
</dbReference>
<feature type="transmembrane region" description="Helical" evidence="5">
    <location>
        <begin position="313"/>
        <end position="337"/>
    </location>
</feature>
<comment type="caution">
    <text evidence="6">The sequence shown here is derived from an EMBL/GenBank/DDBJ whole genome shotgun (WGS) entry which is preliminary data.</text>
</comment>
<evidence type="ECO:0000256" key="4">
    <source>
        <dbReference type="ARBA" id="ARBA00023136"/>
    </source>
</evidence>
<feature type="transmembrane region" description="Helical" evidence="5">
    <location>
        <begin position="160"/>
        <end position="181"/>
    </location>
</feature>
<name>A0A7I8VE06_9ANNE</name>
<dbReference type="Pfam" id="PF00335">
    <property type="entry name" value="Tetraspanin"/>
    <property type="match status" value="1"/>
</dbReference>
<keyword evidence="3 5" id="KW-1133">Transmembrane helix</keyword>
<feature type="transmembrane region" description="Helical" evidence="5">
    <location>
        <begin position="133"/>
        <end position="154"/>
    </location>
</feature>
<protein>
    <submittedName>
        <fullName evidence="6">DgyrCDS3334</fullName>
    </submittedName>
</protein>
<accession>A0A7I8VE06</accession>
<dbReference type="Gene3D" id="1.10.1450.10">
    <property type="entry name" value="Tetraspanin"/>
    <property type="match status" value="1"/>
</dbReference>
<evidence type="ECO:0000256" key="2">
    <source>
        <dbReference type="ARBA" id="ARBA00022692"/>
    </source>
</evidence>
<gene>
    <name evidence="6" type="ORF">DGYR_LOCUS3061</name>
</gene>
<evidence type="ECO:0000256" key="5">
    <source>
        <dbReference type="SAM" id="Phobius"/>
    </source>
</evidence>
<keyword evidence="7" id="KW-1185">Reference proteome</keyword>
<evidence type="ECO:0000256" key="1">
    <source>
        <dbReference type="ARBA" id="ARBA00004141"/>
    </source>
</evidence>
<dbReference type="AlphaFoldDB" id="A0A7I8VE06"/>
<keyword evidence="2 5" id="KW-0812">Transmembrane</keyword>
<evidence type="ECO:0000313" key="7">
    <source>
        <dbReference type="Proteomes" id="UP000549394"/>
    </source>
</evidence>
<comment type="subcellular location">
    <subcellularLocation>
        <location evidence="1">Membrane</location>
        <topology evidence="1">Multi-pass membrane protein</topology>
    </subcellularLocation>
</comment>
<reference evidence="6 7" key="1">
    <citation type="submission" date="2020-08" db="EMBL/GenBank/DDBJ databases">
        <authorList>
            <person name="Hejnol A."/>
        </authorList>
    </citation>
    <scope>NUCLEOTIDE SEQUENCE [LARGE SCALE GENOMIC DNA]</scope>
</reference>
<organism evidence="6 7">
    <name type="scientific">Dimorphilus gyrociliatus</name>
    <dbReference type="NCBI Taxonomy" id="2664684"/>
    <lineage>
        <taxon>Eukaryota</taxon>
        <taxon>Metazoa</taxon>
        <taxon>Spiralia</taxon>
        <taxon>Lophotrochozoa</taxon>
        <taxon>Annelida</taxon>
        <taxon>Polychaeta</taxon>
        <taxon>Polychaeta incertae sedis</taxon>
        <taxon>Dinophilidae</taxon>
        <taxon>Dimorphilus</taxon>
    </lineage>
</organism>
<dbReference type="InterPro" id="IPR008952">
    <property type="entry name" value="Tetraspanin_EC2_sf"/>
</dbReference>
<dbReference type="OrthoDB" id="438211at2759"/>
<dbReference type="Proteomes" id="UP000549394">
    <property type="component" value="Unassembled WGS sequence"/>
</dbReference>